<dbReference type="GO" id="GO:0016491">
    <property type="term" value="F:oxidoreductase activity"/>
    <property type="evidence" value="ECO:0007669"/>
    <property type="project" value="UniProtKB-KW"/>
</dbReference>
<dbReference type="EC" id="1.17.4.-" evidence="2"/>
<feature type="transmembrane region" description="Helical" evidence="1">
    <location>
        <begin position="6"/>
        <end position="25"/>
    </location>
</feature>
<dbReference type="OrthoDB" id="185994at2"/>
<dbReference type="AlphaFoldDB" id="A0A2W1JF59"/>
<organism evidence="2 3">
    <name type="scientific">Acaryochloris thomasi RCC1774</name>
    <dbReference type="NCBI Taxonomy" id="1764569"/>
    <lineage>
        <taxon>Bacteria</taxon>
        <taxon>Bacillati</taxon>
        <taxon>Cyanobacteriota</taxon>
        <taxon>Cyanophyceae</taxon>
        <taxon>Acaryochloridales</taxon>
        <taxon>Acaryochloridaceae</taxon>
        <taxon>Acaryochloris</taxon>
        <taxon>Acaryochloris thomasi</taxon>
    </lineage>
</organism>
<dbReference type="RefSeq" id="WP_146242369.1">
    <property type="nucleotide sequence ID" value="NZ_CAWNWM010000012.1"/>
</dbReference>
<dbReference type="PANTHER" id="PTHR34573:SF1">
    <property type="entry name" value="VITAMIN K EPOXIDE REDUCTASE DOMAIN-CONTAINING PROTEIN"/>
    <property type="match status" value="1"/>
</dbReference>
<dbReference type="EMBL" id="PQWO01000012">
    <property type="protein sequence ID" value="PZD72106.1"/>
    <property type="molecule type" value="Genomic_DNA"/>
</dbReference>
<evidence type="ECO:0000313" key="2">
    <source>
        <dbReference type="EMBL" id="PZD72106.1"/>
    </source>
</evidence>
<protein>
    <submittedName>
        <fullName evidence="2">Vitamin K epoxide reductase</fullName>
        <ecNumber evidence="2">1.17.4.-</ecNumber>
    </submittedName>
</protein>
<dbReference type="Gene3D" id="3.40.30.10">
    <property type="entry name" value="Glutaredoxin"/>
    <property type="match status" value="1"/>
</dbReference>
<comment type="caution">
    <text evidence="2">The sequence shown here is derived from an EMBL/GenBank/DDBJ whole genome shotgun (WGS) entry which is preliminary data.</text>
</comment>
<dbReference type="PANTHER" id="PTHR34573">
    <property type="entry name" value="VKC DOMAIN-CONTAINING PROTEIN"/>
    <property type="match status" value="1"/>
</dbReference>
<name>A0A2W1JF59_9CYAN</name>
<keyword evidence="1" id="KW-1133">Transmembrane helix</keyword>
<proteinExistence type="predicted"/>
<keyword evidence="1" id="KW-0472">Membrane</keyword>
<dbReference type="Proteomes" id="UP000248857">
    <property type="component" value="Unassembled WGS sequence"/>
</dbReference>
<evidence type="ECO:0000256" key="1">
    <source>
        <dbReference type="SAM" id="Phobius"/>
    </source>
</evidence>
<accession>A0A2W1JF59</accession>
<keyword evidence="3" id="KW-1185">Reference proteome</keyword>
<reference evidence="2 3" key="1">
    <citation type="journal article" date="2018" name="Sci. Rep.">
        <title>A novel species of the marine cyanobacterium Acaryochloris with a unique pigment content and lifestyle.</title>
        <authorList>
            <person name="Partensky F."/>
            <person name="Six C."/>
            <person name="Ratin M."/>
            <person name="Garczarek L."/>
            <person name="Vaulot D."/>
            <person name="Probert I."/>
            <person name="Calteau A."/>
            <person name="Gourvil P."/>
            <person name="Marie D."/>
            <person name="Grebert T."/>
            <person name="Bouchier C."/>
            <person name="Le Panse S."/>
            <person name="Gachenot M."/>
            <person name="Rodriguez F."/>
            <person name="Garrido J.L."/>
        </authorList>
    </citation>
    <scope>NUCLEOTIDE SEQUENCE [LARGE SCALE GENOMIC DNA]</scope>
    <source>
        <strain evidence="2 3">RCC1774</strain>
    </source>
</reference>
<keyword evidence="2" id="KW-0560">Oxidoreductase</keyword>
<evidence type="ECO:0000313" key="3">
    <source>
        <dbReference type="Proteomes" id="UP000248857"/>
    </source>
</evidence>
<gene>
    <name evidence="2" type="ORF">C1752_03990</name>
</gene>
<sequence length="207" mass="22907">MQRYLYSLWLMPISGGLIAVGLILFGQEAIATRDPSLHPSRTVSQVTETSEDNEEGFQLTQPSGESEIALAQHLKAQGAKLYGAYWAPHVYDQLELFGAEAFESLPYIECAEKVEGTRGGSLTSQCQTAFTEIEQKSGFKAGFPTWVIKGKAYSGRTPLAELAKYSDYQGPSNFENSLPDPKNFRPGDRKQILEDILKPLQPRDVLS</sequence>
<keyword evidence="1" id="KW-0812">Transmembrane</keyword>